<dbReference type="EMBL" id="GL883091">
    <property type="protein sequence ID" value="EGG12440.1"/>
    <property type="molecule type" value="Genomic_DNA"/>
</dbReference>
<dbReference type="Proteomes" id="UP000001072">
    <property type="component" value="Unassembled WGS sequence"/>
</dbReference>
<dbReference type="AlphaFoldDB" id="F4R6L8"/>
<feature type="compositionally biased region" description="Low complexity" evidence="1">
    <location>
        <begin position="60"/>
        <end position="72"/>
    </location>
</feature>
<name>F4R6L8_MELLP</name>
<evidence type="ECO:0000256" key="1">
    <source>
        <dbReference type="SAM" id="MobiDB-lite"/>
    </source>
</evidence>
<dbReference type="GeneID" id="18921439"/>
<gene>
    <name evidence="2" type="ORF">MELLADRAFT_101675</name>
</gene>
<dbReference type="InParanoid" id="F4R6L8"/>
<protein>
    <submittedName>
        <fullName evidence="2">Uncharacterized protein</fullName>
    </submittedName>
</protein>
<dbReference type="HOGENOM" id="CLU_527929_0_0_1"/>
<dbReference type="VEuPathDB" id="FungiDB:MELLADRAFT_101675"/>
<feature type="region of interest" description="Disordered" evidence="1">
    <location>
        <begin position="332"/>
        <end position="372"/>
    </location>
</feature>
<feature type="region of interest" description="Disordered" evidence="1">
    <location>
        <begin position="84"/>
        <end position="163"/>
    </location>
</feature>
<feature type="compositionally biased region" description="Polar residues" evidence="1">
    <location>
        <begin position="141"/>
        <end position="150"/>
    </location>
</feature>
<organism evidence="3">
    <name type="scientific">Melampsora larici-populina (strain 98AG31 / pathotype 3-4-7)</name>
    <name type="common">Poplar leaf rust fungus</name>
    <dbReference type="NCBI Taxonomy" id="747676"/>
    <lineage>
        <taxon>Eukaryota</taxon>
        <taxon>Fungi</taxon>
        <taxon>Dikarya</taxon>
        <taxon>Basidiomycota</taxon>
        <taxon>Pucciniomycotina</taxon>
        <taxon>Pucciniomycetes</taxon>
        <taxon>Pucciniales</taxon>
        <taxon>Melampsoraceae</taxon>
        <taxon>Melampsora</taxon>
    </lineage>
</organism>
<sequence>MASYGPNHTICTCNPLGCSLRQFEKNGEILTGRLFHKTNYPRHLQASIAQATVNVPEDTLSTTAPTTTAQSSNNISTNIHSVAPVGSLKRPRSPEPPSTSSSFHTESQPRLCQNARLTDSTSNQETITARVLHKRPRSPDTGPTASTSRLPTDPPLPKNSRLTNAASYQLRLSTEEFYTPRVLLQHPSCVQSMISVLNDHLLRNASVKACHTSLQLEQLKVKSSFLSQDSSSKPIWDKIPNSLPKLIKCFHLEARILRTLSCPVCFALHGPPVGTPTGKGLKKQQDASVTNGRYRVVESNLALGNLGDIDLGVSSASGSLLDSSINFSHSSTQTQYDRAAKLKTDTETTQEPSDNHSDKTVDSNGTIQVPKGPSLTITELEQTMMKKYQQRASFQQFLRNVPPDYAEQIGADIILQNSSPKKKNSSPSSDVCESIKPILEKIGLTTCVNFEKTTSWRHSGKVFSTYSKHPGNSYVEFHHHGKKGVGVIHHIIYPESHSTPIFVLHVFPPLDPIDENRNPYRLVPHLHATVMYNEDLSLQSILPEHLFGHCAALHNQPGTFSISKATLSLNCLFVLKQIDSNTLNIFYDFRVDPTFNTQSLMYDKLTQYANER</sequence>
<proteinExistence type="predicted"/>
<feature type="region of interest" description="Disordered" evidence="1">
    <location>
        <begin position="60"/>
        <end position="79"/>
    </location>
</feature>
<dbReference type="RefSeq" id="XP_007404815.1">
    <property type="nucleotide sequence ID" value="XM_007404753.1"/>
</dbReference>
<accession>F4R6L8</accession>
<keyword evidence="3" id="KW-1185">Reference proteome</keyword>
<feature type="compositionally biased region" description="Polar residues" evidence="1">
    <location>
        <begin position="115"/>
        <end position="127"/>
    </location>
</feature>
<reference evidence="3" key="1">
    <citation type="journal article" date="2011" name="Proc. Natl. Acad. Sci. U.S.A.">
        <title>Obligate biotrophy features unraveled by the genomic analysis of rust fungi.</title>
        <authorList>
            <person name="Duplessis S."/>
            <person name="Cuomo C.A."/>
            <person name="Lin Y.-C."/>
            <person name="Aerts A."/>
            <person name="Tisserant E."/>
            <person name="Veneault-Fourrey C."/>
            <person name="Joly D.L."/>
            <person name="Hacquard S."/>
            <person name="Amselem J."/>
            <person name="Cantarel B.L."/>
            <person name="Chiu R."/>
            <person name="Coutinho P.M."/>
            <person name="Feau N."/>
            <person name="Field M."/>
            <person name="Frey P."/>
            <person name="Gelhaye E."/>
            <person name="Goldberg J."/>
            <person name="Grabherr M.G."/>
            <person name="Kodira C.D."/>
            <person name="Kohler A."/>
            <person name="Kuees U."/>
            <person name="Lindquist E.A."/>
            <person name="Lucas S.M."/>
            <person name="Mago R."/>
            <person name="Mauceli E."/>
            <person name="Morin E."/>
            <person name="Murat C."/>
            <person name="Pangilinan J.L."/>
            <person name="Park R."/>
            <person name="Pearson M."/>
            <person name="Quesneville H."/>
            <person name="Rouhier N."/>
            <person name="Sakthikumar S."/>
            <person name="Salamov A.A."/>
            <person name="Schmutz J."/>
            <person name="Selles B."/>
            <person name="Shapiro H."/>
            <person name="Tanguay P."/>
            <person name="Tuskan G.A."/>
            <person name="Henrissat B."/>
            <person name="Van de Peer Y."/>
            <person name="Rouze P."/>
            <person name="Ellis J.G."/>
            <person name="Dodds P.N."/>
            <person name="Schein J.E."/>
            <person name="Zhong S."/>
            <person name="Hamelin R.C."/>
            <person name="Grigoriev I.V."/>
            <person name="Szabo L.J."/>
            <person name="Martin F."/>
        </authorList>
    </citation>
    <scope>NUCLEOTIDE SEQUENCE [LARGE SCALE GENOMIC DNA]</scope>
    <source>
        <strain evidence="3">98AG31 / pathotype 3-4-7</strain>
    </source>
</reference>
<evidence type="ECO:0000313" key="3">
    <source>
        <dbReference type="Proteomes" id="UP000001072"/>
    </source>
</evidence>
<feature type="compositionally biased region" description="Low complexity" evidence="1">
    <location>
        <begin position="98"/>
        <end position="109"/>
    </location>
</feature>
<evidence type="ECO:0000313" key="2">
    <source>
        <dbReference type="EMBL" id="EGG12440.1"/>
    </source>
</evidence>
<dbReference type="KEGG" id="mlr:MELLADRAFT_101675"/>